<proteinExistence type="predicted"/>
<gene>
    <name evidence="3" type="ORF">Afil01_00190</name>
</gene>
<feature type="compositionally biased region" description="Low complexity" evidence="1">
    <location>
        <begin position="103"/>
        <end position="114"/>
    </location>
</feature>
<sequence>MRLLVLGGTVYLSRAVAELAAARGHDVTVATRGRNGEPPSGTEHVIADRATVDGLSALRGRAFDAVVDVAWIPAHVKNAIEVLGEGAGHWTHVSSCSAYSDDATPGQTPATGPTHDPAPYDADEVDAERFGPYKVACENQVRERFGDRALVIRPGLIIGPGDRIDRVGHWFRRIAEGGEILAPGAPEETVQWIDVRDLAAWIVDAAEKRLAGVFDAICPPVTRGEWLSSIAAAYGVEATFTWVSRELLDEHGVQPWMGEESLGLWLPLPEYAGFMKRDVTASLAAGMTNRPIGDTALAWREWDTPGHPLRAGVSRQKEAEVLAAHHARE</sequence>
<reference evidence="3" key="1">
    <citation type="submission" date="2023-03" db="EMBL/GenBank/DDBJ databases">
        <title>Actinorhabdospora filicis NBRC 111898.</title>
        <authorList>
            <person name="Ichikawa N."/>
            <person name="Sato H."/>
            <person name="Tonouchi N."/>
        </authorList>
    </citation>
    <scope>NUCLEOTIDE SEQUENCE</scope>
    <source>
        <strain evidence="3">NBRC 111898</strain>
    </source>
</reference>
<dbReference type="Pfam" id="PF01370">
    <property type="entry name" value="Epimerase"/>
    <property type="match status" value="1"/>
</dbReference>
<keyword evidence="4" id="KW-1185">Reference proteome</keyword>
<name>A0A9W6SG18_9ACTN</name>
<evidence type="ECO:0000313" key="4">
    <source>
        <dbReference type="Proteomes" id="UP001165079"/>
    </source>
</evidence>
<dbReference type="InterPro" id="IPR001509">
    <property type="entry name" value="Epimerase_deHydtase"/>
</dbReference>
<evidence type="ECO:0000259" key="2">
    <source>
        <dbReference type="Pfam" id="PF01370"/>
    </source>
</evidence>
<comment type="caution">
    <text evidence="3">The sequence shown here is derived from an EMBL/GenBank/DDBJ whole genome shotgun (WGS) entry which is preliminary data.</text>
</comment>
<dbReference type="PANTHER" id="PTHR12126">
    <property type="entry name" value="NADH-UBIQUINONE OXIDOREDUCTASE 39 KDA SUBUNIT-RELATED"/>
    <property type="match status" value="1"/>
</dbReference>
<dbReference type="PANTHER" id="PTHR12126:SF11">
    <property type="entry name" value="NADH DEHYDROGENASE [UBIQUINONE] 1 ALPHA SUBCOMPLEX SUBUNIT 9, MITOCHONDRIAL"/>
    <property type="match status" value="1"/>
</dbReference>
<dbReference type="Proteomes" id="UP001165079">
    <property type="component" value="Unassembled WGS sequence"/>
</dbReference>
<dbReference type="InterPro" id="IPR036291">
    <property type="entry name" value="NAD(P)-bd_dom_sf"/>
</dbReference>
<dbReference type="AlphaFoldDB" id="A0A9W6SG18"/>
<feature type="domain" description="NAD-dependent epimerase/dehydratase" evidence="2">
    <location>
        <begin position="4"/>
        <end position="208"/>
    </location>
</feature>
<organism evidence="3 4">
    <name type="scientific">Actinorhabdospora filicis</name>
    <dbReference type="NCBI Taxonomy" id="1785913"/>
    <lineage>
        <taxon>Bacteria</taxon>
        <taxon>Bacillati</taxon>
        <taxon>Actinomycetota</taxon>
        <taxon>Actinomycetes</taxon>
        <taxon>Micromonosporales</taxon>
        <taxon>Micromonosporaceae</taxon>
        <taxon>Actinorhabdospora</taxon>
    </lineage>
</organism>
<evidence type="ECO:0000256" key="1">
    <source>
        <dbReference type="SAM" id="MobiDB-lite"/>
    </source>
</evidence>
<dbReference type="GO" id="GO:0044877">
    <property type="term" value="F:protein-containing complex binding"/>
    <property type="evidence" value="ECO:0007669"/>
    <property type="project" value="TreeGrafter"/>
</dbReference>
<feature type="region of interest" description="Disordered" evidence="1">
    <location>
        <begin position="98"/>
        <end position="118"/>
    </location>
</feature>
<dbReference type="InterPro" id="IPR051207">
    <property type="entry name" value="ComplexI_NDUFA9_subunit"/>
</dbReference>
<dbReference type="RefSeq" id="WP_285660457.1">
    <property type="nucleotide sequence ID" value="NZ_BSTX01000001.1"/>
</dbReference>
<protein>
    <submittedName>
        <fullName evidence="3">Reductase</fullName>
    </submittedName>
</protein>
<dbReference type="Gene3D" id="3.40.50.720">
    <property type="entry name" value="NAD(P)-binding Rossmann-like Domain"/>
    <property type="match status" value="1"/>
</dbReference>
<accession>A0A9W6SG18</accession>
<dbReference type="SUPFAM" id="SSF51735">
    <property type="entry name" value="NAD(P)-binding Rossmann-fold domains"/>
    <property type="match status" value="1"/>
</dbReference>
<dbReference type="EMBL" id="BSTX01000001">
    <property type="protein sequence ID" value="GLZ75212.1"/>
    <property type="molecule type" value="Genomic_DNA"/>
</dbReference>
<evidence type="ECO:0000313" key="3">
    <source>
        <dbReference type="EMBL" id="GLZ75212.1"/>
    </source>
</evidence>